<evidence type="ECO:0000259" key="3">
    <source>
        <dbReference type="Pfam" id="PF17479"/>
    </source>
</evidence>
<dbReference type="EMBL" id="SRRO01000001">
    <property type="protein sequence ID" value="TGN62522.1"/>
    <property type="molecule type" value="Genomic_DNA"/>
</dbReference>
<evidence type="ECO:0000313" key="5">
    <source>
        <dbReference type="EMBL" id="TGN66541.1"/>
    </source>
</evidence>
<evidence type="ECO:0000259" key="2">
    <source>
        <dbReference type="Pfam" id="PF11258"/>
    </source>
</evidence>
<evidence type="ECO:0000313" key="4">
    <source>
        <dbReference type="EMBL" id="TGN62522.1"/>
    </source>
</evidence>
<dbReference type="InterPro" id="IPR021416">
    <property type="entry name" value="DUF3048_N"/>
</dbReference>
<dbReference type="Proteomes" id="UP000297496">
    <property type="component" value="Unassembled WGS sequence"/>
</dbReference>
<dbReference type="SUPFAM" id="SSF159774">
    <property type="entry name" value="YerB-like"/>
    <property type="match status" value="1"/>
</dbReference>
<feature type="region of interest" description="Disordered" evidence="1">
    <location>
        <begin position="66"/>
        <end position="97"/>
    </location>
</feature>
<feature type="domain" description="DUF3048" evidence="3">
    <location>
        <begin position="262"/>
        <end position="361"/>
    </location>
</feature>
<dbReference type="InterPro" id="IPR035328">
    <property type="entry name" value="DUF3048_C"/>
</dbReference>
<comment type="caution">
    <text evidence="5">The sequence shown here is derived from an EMBL/GenBank/DDBJ whole genome shotgun (WGS) entry which is preliminary data.</text>
</comment>
<evidence type="ECO:0000256" key="1">
    <source>
        <dbReference type="SAM" id="MobiDB-lite"/>
    </source>
</evidence>
<feature type="region of interest" description="Disordered" evidence="1">
    <location>
        <begin position="15"/>
        <end position="42"/>
    </location>
</feature>
<proteinExistence type="predicted"/>
<protein>
    <submittedName>
        <fullName evidence="5">DUF3048 domain-containing protein</fullName>
    </submittedName>
</protein>
<evidence type="ECO:0000313" key="6">
    <source>
        <dbReference type="Proteomes" id="UP000297496"/>
    </source>
</evidence>
<dbReference type="Gene3D" id="3.50.90.10">
    <property type="entry name" value="YerB-like"/>
    <property type="match status" value="1"/>
</dbReference>
<dbReference type="EMBL" id="SRRO01000001">
    <property type="protein sequence ID" value="TGN66541.1"/>
    <property type="molecule type" value="Genomic_DNA"/>
</dbReference>
<accession>A0A4Z1CNJ4</accession>
<name>A0A4Z1CNJ4_9ACTN</name>
<sequence length="376" mass="39894">MGRQSRLIYPVARLLRSEEARPHTARQRSPARTEPPVRHRPHLPSYKAVAAVLVAASLVLAGCSGGDDEATPAGDEPSEPTASETSEPPEPTYWPLTGLERTSKAPKHPVIVTKVDNTSSSAPQVGLGTADLVVEELVEGGYTRLAAFYYSKVPASIGPVRSMRASDIGIVPDGATVVTSGAAPVTINRINGAGIPWITEGDAGVYRETTRSAPYNLFARLGDIAKRLKAEDEPPPYLPWGTPADLPRGGKARTLTADFGAHSTSWQFQKGGYVNTDSYAAQGDQFPADSILVLRVKVGDAGYRDPAGYPVPETKLEGKGAALLFHGGRVIRGTWSKDGLKGAIELSTKDGELTVPAGHVWMELVPAVNGNVTFAK</sequence>
<organism evidence="5 6">
    <name type="scientific">Nocardioides eburneiflavus</name>
    <dbReference type="NCBI Taxonomy" id="2518372"/>
    <lineage>
        <taxon>Bacteria</taxon>
        <taxon>Bacillati</taxon>
        <taxon>Actinomycetota</taxon>
        <taxon>Actinomycetes</taxon>
        <taxon>Propionibacteriales</taxon>
        <taxon>Nocardioidaceae</taxon>
        <taxon>Nocardioides</taxon>
    </lineage>
</organism>
<dbReference type="OrthoDB" id="9779102at2"/>
<dbReference type="InterPro" id="IPR023158">
    <property type="entry name" value="YerB-like_sf"/>
</dbReference>
<feature type="domain" description="DUF3048" evidence="2">
    <location>
        <begin position="96"/>
        <end position="231"/>
    </location>
</feature>
<dbReference type="AlphaFoldDB" id="A0A4Z1CNJ4"/>
<dbReference type="Pfam" id="PF17479">
    <property type="entry name" value="DUF3048_C"/>
    <property type="match status" value="1"/>
</dbReference>
<keyword evidence="6" id="KW-1185">Reference proteome</keyword>
<reference evidence="5 6" key="1">
    <citation type="submission" date="2019-04" db="EMBL/GenBank/DDBJ databases">
        <title>Three New Species of Nocardioides, Nocardioides euryhalodurans sp. nov., Nocardioides seonyuensis sp. nov. and Nocardioides eburneoflavus sp. nov. Isolated from Soil.</title>
        <authorList>
            <person name="Roh S.G."/>
            <person name="Lee C."/>
            <person name="Kim M.-K."/>
            <person name="Kim S.B."/>
        </authorList>
    </citation>
    <scope>NUCLEOTIDE SEQUENCE [LARGE SCALE GENOMIC DNA]</scope>
    <source>
        <strain evidence="5 6">MMS17-SY213</strain>
    </source>
</reference>
<dbReference type="Pfam" id="PF11258">
    <property type="entry name" value="DUF3048"/>
    <property type="match status" value="1"/>
</dbReference>
<gene>
    <name evidence="4" type="ORF">EXE59_00030</name>
    <name evidence="5" type="ORF">EXE59_23245</name>
</gene>